<evidence type="ECO:0000259" key="4">
    <source>
        <dbReference type="PROSITE" id="PS51730"/>
    </source>
</evidence>
<dbReference type="PROSITE" id="PS51730">
    <property type="entry name" value="GNAT_ATAT"/>
    <property type="match status" value="1"/>
</dbReference>
<comment type="similarity">
    <text evidence="3">Belongs to the acetyltransferase ATAT1 family.</text>
</comment>
<dbReference type="GO" id="GO:0005874">
    <property type="term" value="C:microtubule"/>
    <property type="evidence" value="ECO:0007669"/>
    <property type="project" value="InterPro"/>
</dbReference>
<evidence type="ECO:0000256" key="1">
    <source>
        <dbReference type="ARBA" id="ARBA00022679"/>
    </source>
</evidence>
<dbReference type="CDD" id="cd04301">
    <property type="entry name" value="NAT_SF"/>
    <property type="match status" value="1"/>
</dbReference>
<keyword evidence="1 3" id="KW-0808">Transferase</keyword>
<dbReference type="PANTHER" id="PTHR12327:SF0">
    <property type="entry name" value="ALPHA-TUBULIN N-ACETYLTRANSFERASE 1"/>
    <property type="match status" value="1"/>
</dbReference>
<name>A0AAD5UN04_9FUNG</name>
<evidence type="ECO:0000256" key="3">
    <source>
        <dbReference type="HAMAP-Rule" id="MF_03130"/>
    </source>
</evidence>
<dbReference type="AlphaFoldDB" id="A0AAD5UN04"/>
<dbReference type="EMBL" id="JADGKB010000001">
    <property type="protein sequence ID" value="KAJ3262609.1"/>
    <property type="molecule type" value="Genomic_DNA"/>
</dbReference>
<reference evidence="5" key="1">
    <citation type="submission" date="2020-05" db="EMBL/GenBank/DDBJ databases">
        <title>Phylogenomic resolution of chytrid fungi.</title>
        <authorList>
            <person name="Stajich J.E."/>
            <person name="Amses K."/>
            <person name="Simmons R."/>
            <person name="Seto K."/>
            <person name="Myers J."/>
            <person name="Bonds A."/>
            <person name="Quandt C.A."/>
            <person name="Barry K."/>
            <person name="Liu P."/>
            <person name="Grigoriev I."/>
            <person name="Longcore J.E."/>
            <person name="James T.Y."/>
        </authorList>
    </citation>
    <scope>NUCLEOTIDE SEQUENCE</scope>
    <source>
        <strain evidence="5">PLAUS21</strain>
    </source>
</reference>
<evidence type="ECO:0000313" key="6">
    <source>
        <dbReference type="Proteomes" id="UP001210925"/>
    </source>
</evidence>
<dbReference type="PANTHER" id="PTHR12327">
    <property type="entry name" value="ALPHA-TUBULIN N-ACETYLTRANSFERASE 1"/>
    <property type="match status" value="1"/>
</dbReference>
<protein>
    <recommendedName>
        <fullName evidence="3">Alpha-tubulin N-acetyltransferase</fullName>
        <shortName evidence="3">Alpha-TAT</shortName>
        <shortName evidence="3">TAT</shortName>
        <ecNumber evidence="3">2.3.1.108</ecNumber>
    </recommendedName>
    <alternativeName>
        <fullName evidence="3">Acetyltransferase mec-17 homolog</fullName>
    </alternativeName>
</protein>
<keyword evidence="6" id="KW-1185">Reference proteome</keyword>
<dbReference type="Proteomes" id="UP001210925">
    <property type="component" value="Unassembled WGS sequence"/>
</dbReference>
<proteinExistence type="inferred from homology"/>
<dbReference type="Pfam" id="PF05301">
    <property type="entry name" value="Acetyltransf_16"/>
    <property type="match status" value="2"/>
</dbReference>
<gene>
    <name evidence="5" type="primary">ATAT1</name>
    <name evidence="5" type="ORF">HK103_000138</name>
</gene>
<dbReference type="EC" id="2.3.1.108" evidence="3"/>
<accession>A0AAD5UN04</accession>
<comment type="catalytic activity">
    <reaction evidence="3">
        <text>L-lysyl-[alpha-tubulin] + acetyl-CoA = N(6)-acetyl-L-lysyl-[alpha-tubulin] + CoA + H(+)</text>
        <dbReference type="Rhea" id="RHEA:15277"/>
        <dbReference type="Rhea" id="RHEA-COMP:11278"/>
        <dbReference type="Rhea" id="RHEA-COMP:11279"/>
        <dbReference type="ChEBI" id="CHEBI:15378"/>
        <dbReference type="ChEBI" id="CHEBI:29969"/>
        <dbReference type="ChEBI" id="CHEBI:57287"/>
        <dbReference type="ChEBI" id="CHEBI:57288"/>
        <dbReference type="ChEBI" id="CHEBI:61930"/>
        <dbReference type="EC" id="2.3.1.108"/>
    </reaction>
</comment>
<organism evidence="5 6">
    <name type="scientific">Boothiomyces macroporosus</name>
    <dbReference type="NCBI Taxonomy" id="261099"/>
    <lineage>
        <taxon>Eukaryota</taxon>
        <taxon>Fungi</taxon>
        <taxon>Fungi incertae sedis</taxon>
        <taxon>Chytridiomycota</taxon>
        <taxon>Chytridiomycota incertae sedis</taxon>
        <taxon>Chytridiomycetes</taxon>
        <taxon>Rhizophydiales</taxon>
        <taxon>Terramycetaceae</taxon>
        <taxon>Boothiomyces</taxon>
    </lineage>
</organism>
<sequence length="492" mass="56589">MSLQSPSLYFLPKTFRKRLAGNRTINARFEKLLTIIDELGAASARAQSLRGPITTLLKLKTNPDQRLYLMKEDIQDITLKSETSRDDLYMFNSAGISGFKDLVNAGKYNIVGMLKVGTKKLFVVDGNNRHVEISPLCVLDFYIDEKLQRQGYGKRLFEFMLAIEFVSPRHLAYDRPSSKFLAFLKKNYNLVDYIPQANNFVIFRQFGLEYLELDSKGRPKANIFEQEMNAFKNSRRKSESRNTKATRKDRLKEENLEKKKFSSMYFKNEMLGEKIGSLGSLAKAADVPVEPTTAEIITKDEQVQIEVPVPAVEERLESDREITPKQIEKATLEADPVNVSPVNKENIELSVLPQKELVETDDYSDENFEEFLPQLNKTSSRINVPIDPILDPINWESKANPTTIVANPRLLSTKPSTNQWEVERHTKLMKILNDSQPTKVALPNQINQPLTFEQQQYYVSHLKNMNSRPIQKEIYRYGKLDQNPKNISHMKN</sequence>
<comment type="caution">
    <text evidence="5">The sequence shown here is derived from an EMBL/GenBank/DDBJ whole genome shotgun (WGS) entry which is preliminary data.</text>
</comment>
<dbReference type="InterPro" id="IPR007965">
    <property type="entry name" value="GNAT_ATAT"/>
</dbReference>
<feature type="binding site" evidence="3">
    <location>
        <begin position="177"/>
        <end position="186"/>
    </location>
    <ligand>
        <name>acetyl-CoA</name>
        <dbReference type="ChEBI" id="CHEBI:57288"/>
    </ligand>
</feature>
<feature type="site" description="Crucial for catalytic activity" evidence="3">
    <location>
        <position position="47"/>
    </location>
</feature>
<comment type="function">
    <text evidence="3">Specifically acetylates 'Lys-40' in alpha-tubulin on the lumenal side of microtubules. Promotes microtubule destabilization and accelerates microtubule dynamics; this activity may be independent of acetylation activity. Acetylates alpha-tubulin with a slow enzymatic rate, due to a catalytic site that is not optimized for acetyl transfer. Enters the microtubule through each end and diffuses quickly throughout the lumen of microtubules. Acetylates only long/old microtubules because of its slow acetylation rate since it does not have time to act on dynamically unstable microtubules before the enzyme is released.</text>
</comment>
<keyword evidence="2 3" id="KW-0012">Acyltransferase</keyword>
<evidence type="ECO:0000313" key="5">
    <source>
        <dbReference type="EMBL" id="KAJ3262609.1"/>
    </source>
</evidence>
<dbReference type="GO" id="GO:0019799">
    <property type="term" value="F:tubulin N-acetyltransferase activity"/>
    <property type="evidence" value="ECO:0007669"/>
    <property type="project" value="UniProtKB-UniRule"/>
</dbReference>
<dbReference type="HAMAP" id="MF_03130">
    <property type="entry name" value="mec17"/>
    <property type="match status" value="1"/>
</dbReference>
<dbReference type="GO" id="GO:0070507">
    <property type="term" value="P:regulation of microtubule cytoskeleton organization"/>
    <property type="evidence" value="ECO:0007669"/>
    <property type="project" value="UniProtKB-UniRule"/>
</dbReference>
<evidence type="ECO:0000256" key="2">
    <source>
        <dbReference type="ARBA" id="ARBA00023315"/>
    </source>
</evidence>
<feature type="domain" description="N-acetyltransferase" evidence="4">
    <location>
        <begin position="1"/>
        <end position="207"/>
    </location>
</feature>
<feature type="binding site" evidence="3">
    <location>
        <begin position="141"/>
        <end position="154"/>
    </location>
    <ligand>
        <name>acetyl-CoA</name>
        <dbReference type="ChEBI" id="CHEBI:57288"/>
    </ligand>
</feature>
<dbReference type="InterPro" id="IPR038746">
    <property type="entry name" value="Atat"/>
</dbReference>
<dbReference type="Gene3D" id="3.40.630.30">
    <property type="match status" value="1"/>
</dbReference>